<protein>
    <submittedName>
        <fullName evidence="3">Uncharacterized protein</fullName>
    </submittedName>
</protein>
<proteinExistence type="predicted"/>
<feature type="transmembrane region" description="Helical" evidence="2">
    <location>
        <begin position="109"/>
        <end position="128"/>
    </location>
</feature>
<accession>A0AAV3SB54</accession>
<evidence type="ECO:0000256" key="2">
    <source>
        <dbReference type="SAM" id="Phobius"/>
    </source>
</evidence>
<organism evidence="3 4">
    <name type="scientific">Halococcus dombrowskii</name>
    <dbReference type="NCBI Taxonomy" id="179637"/>
    <lineage>
        <taxon>Archaea</taxon>
        <taxon>Methanobacteriati</taxon>
        <taxon>Methanobacteriota</taxon>
        <taxon>Stenosarchaea group</taxon>
        <taxon>Halobacteria</taxon>
        <taxon>Halobacteriales</taxon>
        <taxon>Halococcaceae</taxon>
        <taxon>Halococcus</taxon>
    </lineage>
</organism>
<name>A0AAV3SB54_HALDO</name>
<gene>
    <name evidence="3" type="ORF">GCM10008985_03230</name>
</gene>
<comment type="caution">
    <text evidence="3">The sequence shown here is derived from an EMBL/GenBank/DDBJ whole genome shotgun (WGS) entry which is preliminary data.</text>
</comment>
<keyword evidence="2" id="KW-1133">Transmembrane helix</keyword>
<reference evidence="3" key="1">
    <citation type="journal article" date="2014" name="Int. J. Syst. Evol. Microbiol.">
        <title>Complete genome sequence of Corynebacterium casei LMG S-19264T (=DSM 44701T), isolated from a smear-ripened cheese.</title>
        <authorList>
            <consortium name="US DOE Joint Genome Institute (JGI-PGF)"/>
            <person name="Walter F."/>
            <person name="Albersmeier A."/>
            <person name="Kalinowski J."/>
            <person name="Ruckert C."/>
        </authorList>
    </citation>
    <scope>NUCLEOTIDE SEQUENCE</scope>
    <source>
        <strain evidence="3">JCM 12289</strain>
    </source>
</reference>
<evidence type="ECO:0000313" key="3">
    <source>
        <dbReference type="EMBL" id="GAA0450918.1"/>
    </source>
</evidence>
<feature type="transmembrane region" description="Helical" evidence="2">
    <location>
        <begin position="12"/>
        <end position="32"/>
    </location>
</feature>
<evidence type="ECO:0000256" key="1">
    <source>
        <dbReference type="SAM" id="MobiDB-lite"/>
    </source>
</evidence>
<feature type="region of interest" description="Disordered" evidence="1">
    <location>
        <begin position="66"/>
        <end position="91"/>
    </location>
</feature>
<keyword evidence="2" id="KW-0472">Membrane</keyword>
<dbReference type="Proteomes" id="UP001500962">
    <property type="component" value="Unassembled WGS sequence"/>
</dbReference>
<dbReference type="EMBL" id="BAAADN010000002">
    <property type="protein sequence ID" value="GAA0450918.1"/>
    <property type="molecule type" value="Genomic_DNA"/>
</dbReference>
<dbReference type="AlphaFoldDB" id="A0AAV3SB54"/>
<dbReference type="RefSeq" id="WP_343749919.1">
    <property type="nucleotide sequence ID" value="NZ_BAAADN010000002.1"/>
</dbReference>
<keyword evidence="2" id="KW-0812">Transmembrane</keyword>
<evidence type="ECO:0000313" key="4">
    <source>
        <dbReference type="Proteomes" id="UP001500962"/>
    </source>
</evidence>
<feature type="transmembrane region" description="Helical" evidence="2">
    <location>
        <begin position="39"/>
        <end position="60"/>
    </location>
</feature>
<sequence>MGLEKLVQRGSLYGFGAGAVTTGVIVLVASLFDVALGAVVLVLVAIAMLALVLLLGAPGIGPGPAVGEMQSSTGGESGGMQMPSPVEAGGASRNPAAMAAVVPATRLEYVMYFTGFGAAAVVALVVLLG</sequence>
<reference evidence="3" key="2">
    <citation type="submission" date="2023-12" db="EMBL/GenBank/DDBJ databases">
        <authorList>
            <person name="Sun Q."/>
            <person name="Inoue M."/>
        </authorList>
    </citation>
    <scope>NUCLEOTIDE SEQUENCE</scope>
    <source>
        <strain evidence="3">JCM 12289</strain>
    </source>
</reference>